<dbReference type="AlphaFoldDB" id="A0A5C8Z9Q7"/>
<keyword evidence="2" id="KW-1185">Reference proteome</keyword>
<dbReference type="InterPro" id="IPR010982">
    <property type="entry name" value="Lambda_DNA-bd_dom_sf"/>
</dbReference>
<sequence>MNQAEKLADLLQENAIGVTEFSFCLGIDEAVAEELVAGSKKLTASLSRQIEQTFSKPKFWLDDQTETDNQEAQYDLFG</sequence>
<dbReference type="EMBL" id="VKAD01000001">
    <property type="protein sequence ID" value="TXR53540.1"/>
    <property type="molecule type" value="Genomic_DNA"/>
</dbReference>
<evidence type="ECO:0000313" key="1">
    <source>
        <dbReference type="EMBL" id="TXR53540.1"/>
    </source>
</evidence>
<name>A0A5C8Z9Q7_9GAMM</name>
<dbReference type="RefSeq" id="WP_147712940.1">
    <property type="nucleotide sequence ID" value="NZ_VKAD01000001.1"/>
</dbReference>
<reference evidence="1 2" key="1">
    <citation type="submission" date="2019-07" db="EMBL/GenBank/DDBJ databases">
        <title>Reinekea sp. strain SSH23 genome sequencing and assembly.</title>
        <authorList>
            <person name="Kim I."/>
        </authorList>
    </citation>
    <scope>NUCLEOTIDE SEQUENCE [LARGE SCALE GENOMIC DNA]</scope>
    <source>
        <strain evidence="1 2">SSH23</strain>
    </source>
</reference>
<dbReference type="Proteomes" id="UP000321764">
    <property type="component" value="Unassembled WGS sequence"/>
</dbReference>
<accession>A0A5C8Z9Q7</accession>
<protein>
    <recommendedName>
        <fullName evidence="3">XRE family transcriptional regulator</fullName>
    </recommendedName>
</protein>
<evidence type="ECO:0000313" key="2">
    <source>
        <dbReference type="Proteomes" id="UP000321764"/>
    </source>
</evidence>
<dbReference type="Gene3D" id="1.10.260.40">
    <property type="entry name" value="lambda repressor-like DNA-binding domains"/>
    <property type="match status" value="1"/>
</dbReference>
<organism evidence="1 2">
    <name type="scientific">Reinekea thalattae</name>
    <dbReference type="NCBI Taxonomy" id="2593301"/>
    <lineage>
        <taxon>Bacteria</taxon>
        <taxon>Pseudomonadati</taxon>
        <taxon>Pseudomonadota</taxon>
        <taxon>Gammaproteobacteria</taxon>
        <taxon>Oceanospirillales</taxon>
        <taxon>Saccharospirillaceae</taxon>
        <taxon>Reinekea</taxon>
    </lineage>
</organism>
<dbReference type="OrthoDB" id="6197700at2"/>
<evidence type="ECO:0008006" key="3">
    <source>
        <dbReference type="Google" id="ProtNLM"/>
    </source>
</evidence>
<dbReference type="GO" id="GO:0003677">
    <property type="term" value="F:DNA binding"/>
    <property type="evidence" value="ECO:0007669"/>
    <property type="project" value="InterPro"/>
</dbReference>
<proteinExistence type="predicted"/>
<dbReference type="SUPFAM" id="SSF47413">
    <property type="entry name" value="lambda repressor-like DNA-binding domains"/>
    <property type="match status" value="1"/>
</dbReference>
<comment type="caution">
    <text evidence="1">The sequence shown here is derived from an EMBL/GenBank/DDBJ whole genome shotgun (WGS) entry which is preliminary data.</text>
</comment>
<gene>
    <name evidence="1" type="ORF">FME95_02935</name>
</gene>